<keyword evidence="1" id="KW-0472">Membrane</keyword>
<gene>
    <name evidence="2" type="ORF">SAMN02927925_01787</name>
</gene>
<accession>A0A1G4VV10</accession>
<evidence type="ECO:0000313" key="3">
    <source>
        <dbReference type="Proteomes" id="UP000182124"/>
    </source>
</evidence>
<dbReference type="Proteomes" id="UP000182124">
    <property type="component" value="Unassembled WGS sequence"/>
</dbReference>
<reference evidence="2 3" key="1">
    <citation type="submission" date="2016-10" db="EMBL/GenBank/DDBJ databases">
        <authorList>
            <person name="de Groot N.N."/>
        </authorList>
    </citation>
    <scope>NUCLEOTIDE SEQUENCE [LARGE SCALE GENOMIC DNA]</scope>
    <source>
        <strain evidence="2 3">CGMCC 1.3801</strain>
    </source>
</reference>
<organism evidence="2 3">
    <name type="scientific">Flavobacterium saliperosum</name>
    <dbReference type="NCBI Taxonomy" id="329186"/>
    <lineage>
        <taxon>Bacteria</taxon>
        <taxon>Pseudomonadati</taxon>
        <taxon>Bacteroidota</taxon>
        <taxon>Flavobacteriia</taxon>
        <taxon>Flavobacteriales</taxon>
        <taxon>Flavobacteriaceae</taxon>
        <taxon>Flavobacterium</taxon>
    </lineage>
</organism>
<feature type="transmembrane region" description="Helical" evidence="1">
    <location>
        <begin position="16"/>
        <end position="38"/>
    </location>
</feature>
<dbReference type="EMBL" id="FMTY01000004">
    <property type="protein sequence ID" value="SCX12371.1"/>
    <property type="molecule type" value="Genomic_DNA"/>
</dbReference>
<dbReference type="eggNOG" id="ENOG5033EIP">
    <property type="taxonomic scope" value="Bacteria"/>
</dbReference>
<protein>
    <submittedName>
        <fullName evidence="2">Uncharacterized protein</fullName>
    </submittedName>
</protein>
<dbReference type="AlphaFoldDB" id="A0A1G4VV10"/>
<keyword evidence="1" id="KW-0812">Transmembrane</keyword>
<dbReference type="STRING" id="329186.SAMN02927925_01787"/>
<dbReference type="RefSeq" id="WP_023575915.1">
    <property type="nucleotide sequence ID" value="NZ_CBCSBQ010000001.1"/>
</dbReference>
<proteinExistence type="predicted"/>
<sequence length="73" mass="8645">MKLFQNFKQKSPQQRFLFVLGLVFLGLYIFLGVTLFVWKSMPVEISYTRRMILGGILIIYAAIRFVRLQQTQE</sequence>
<evidence type="ECO:0000313" key="2">
    <source>
        <dbReference type="EMBL" id="SCX12371.1"/>
    </source>
</evidence>
<evidence type="ECO:0000256" key="1">
    <source>
        <dbReference type="SAM" id="Phobius"/>
    </source>
</evidence>
<feature type="transmembrane region" description="Helical" evidence="1">
    <location>
        <begin position="50"/>
        <end position="66"/>
    </location>
</feature>
<keyword evidence="1" id="KW-1133">Transmembrane helix</keyword>
<name>A0A1G4VV10_9FLAO</name>